<comment type="caution">
    <text evidence="2">The sequence shown here is derived from an EMBL/GenBank/DDBJ whole genome shotgun (WGS) entry which is preliminary data.</text>
</comment>
<gene>
    <name evidence="2" type="ORF">EF807_04320</name>
</gene>
<dbReference type="InterPro" id="IPR002782">
    <property type="entry name" value="Mut7-C_RNAse_dom"/>
</dbReference>
<dbReference type="PANTHER" id="PTHR39081">
    <property type="entry name" value="MUT7-C DOMAIN-CONTAINING PROTEIN"/>
    <property type="match status" value="1"/>
</dbReference>
<dbReference type="AlphaFoldDB" id="A0A520KWR1"/>
<organism evidence="2 3">
    <name type="scientific">Candidatus Methanolliviera hydrocarbonicum</name>
    <dbReference type="NCBI Taxonomy" id="2491085"/>
    <lineage>
        <taxon>Archaea</taxon>
        <taxon>Methanobacteriati</taxon>
        <taxon>Methanobacteriota</taxon>
        <taxon>Candidatus Methanoliparia</taxon>
        <taxon>Candidatus Methanoliparales</taxon>
        <taxon>Candidatus Methanollivieraceae</taxon>
        <taxon>Candidatus Methanolliviera</taxon>
    </lineage>
</organism>
<dbReference type="PANTHER" id="PTHR39081:SF1">
    <property type="entry name" value="MUT7-C RNASE DOMAIN-CONTAINING PROTEIN"/>
    <property type="match status" value="1"/>
</dbReference>
<evidence type="ECO:0000313" key="3">
    <source>
        <dbReference type="Proteomes" id="UP000320766"/>
    </source>
</evidence>
<accession>A0A520KWR1</accession>
<evidence type="ECO:0000259" key="1">
    <source>
        <dbReference type="Pfam" id="PF01927"/>
    </source>
</evidence>
<dbReference type="EMBL" id="RXIL01000072">
    <property type="protein sequence ID" value="RZN69649.1"/>
    <property type="molecule type" value="Genomic_DNA"/>
</dbReference>
<protein>
    <recommendedName>
        <fullName evidence="1">Mut7-C RNAse domain-containing protein</fullName>
    </recommendedName>
</protein>
<dbReference type="Pfam" id="PF01927">
    <property type="entry name" value="Mut7-C"/>
    <property type="match status" value="1"/>
</dbReference>
<reference evidence="2 3" key="1">
    <citation type="journal article" date="2019" name="Nat. Microbiol.">
        <title>Wide diversity of methane and short-chain alkane metabolisms in uncultured archaea.</title>
        <authorList>
            <person name="Borrel G."/>
            <person name="Adam P.S."/>
            <person name="McKay L.J."/>
            <person name="Chen L.X."/>
            <person name="Sierra-Garcia I.N."/>
            <person name="Sieber C.M."/>
            <person name="Letourneur Q."/>
            <person name="Ghozlane A."/>
            <person name="Andersen G.L."/>
            <person name="Li W.J."/>
            <person name="Hallam S.J."/>
            <person name="Muyzer G."/>
            <person name="de Oliveira V.M."/>
            <person name="Inskeep W.P."/>
            <person name="Banfield J.F."/>
            <person name="Gribaldo S."/>
        </authorList>
    </citation>
    <scope>NUCLEOTIDE SEQUENCE [LARGE SCALE GENOMIC DNA]</scope>
    <source>
        <strain evidence="2">NM1b</strain>
    </source>
</reference>
<proteinExistence type="predicted"/>
<name>A0A520KWR1_9EURY</name>
<evidence type="ECO:0000313" key="2">
    <source>
        <dbReference type="EMBL" id="RZN69649.1"/>
    </source>
</evidence>
<sequence>MYKFIVDRMVCKLGRWLRIFGYDTKMIKEEHDERYGREDDGLMLKIAEEEGRILVTRDVALFREAVKSGREAVCIKANSLEEQILELKKSLDINIDLKMDRCTICNGDIVPEDNLDELYEKDYVPKKLISRGEKFWKCAKCGQIYWMGTHWDNMKEKVKKIEEFQKF</sequence>
<dbReference type="Proteomes" id="UP000320766">
    <property type="component" value="Unassembled WGS sequence"/>
</dbReference>
<feature type="domain" description="Mut7-C RNAse" evidence="1">
    <location>
        <begin position="3"/>
        <end position="157"/>
    </location>
</feature>